<dbReference type="PANTHER" id="PTHR24320">
    <property type="entry name" value="RETINOL DEHYDROGENASE"/>
    <property type="match status" value="1"/>
</dbReference>
<keyword evidence="3" id="KW-0560">Oxidoreductase</keyword>
<dbReference type="EMBL" id="KI911141">
    <property type="protein sequence ID" value="ETS04350.1"/>
    <property type="molecule type" value="Genomic_DNA"/>
</dbReference>
<dbReference type="InterPro" id="IPR036291">
    <property type="entry name" value="NAD(P)-bd_dom_sf"/>
</dbReference>
<dbReference type="OrthoDB" id="191139at2759"/>
<dbReference type="KEGG" id="trr:M419DRAFT_72290"/>
<gene>
    <name evidence="4" type="ORF">M419DRAFT_72290</name>
</gene>
<organism evidence="4 5">
    <name type="scientific">Hypocrea jecorina (strain ATCC 56765 / BCRC 32924 / NRRL 11460 / Rut C-30)</name>
    <name type="common">Trichoderma reesei</name>
    <dbReference type="NCBI Taxonomy" id="1344414"/>
    <lineage>
        <taxon>Eukaryota</taxon>
        <taxon>Fungi</taxon>
        <taxon>Dikarya</taxon>
        <taxon>Ascomycota</taxon>
        <taxon>Pezizomycotina</taxon>
        <taxon>Sordariomycetes</taxon>
        <taxon>Hypocreomycetidae</taxon>
        <taxon>Hypocreales</taxon>
        <taxon>Hypocreaceae</taxon>
        <taxon>Trichoderma</taxon>
    </lineage>
</organism>
<dbReference type="PANTHER" id="PTHR24320:SF236">
    <property type="entry name" value="SHORT-CHAIN DEHYDROGENASE-RELATED"/>
    <property type="match status" value="1"/>
</dbReference>
<dbReference type="GO" id="GO:0016491">
    <property type="term" value="F:oxidoreductase activity"/>
    <property type="evidence" value="ECO:0007669"/>
    <property type="project" value="UniProtKB-KW"/>
</dbReference>
<evidence type="ECO:0000313" key="5">
    <source>
        <dbReference type="Proteomes" id="UP000024376"/>
    </source>
</evidence>
<dbReference type="InterPro" id="IPR002347">
    <property type="entry name" value="SDR_fam"/>
</dbReference>
<evidence type="ECO:0000256" key="3">
    <source>
        <dbReference type="ARBA" id="ARBA00023002"/>
    </source>
</evidence>
<evidence type="ECO:0000256" key="1">
    <source>
        <dbReference type="ARBA" id="ARBA00006484"/>
    </source>
</evidence>
<proteinExistence type="inferred from homology"/>
<keyword evidence="2" id="KW-0521">NADP</keyword>
<protein>
    <submittedName>
        <fullName evidence="4">NAD(P)-binding protein</fullName>
    </submittedName>
</protein>
<dbReference type="HOGENOM" id="CLU_010194_44_6_1"/>
<dbReference type="SUPFAM" id="SSF51735">
    <property type="entry name" value="NAD(P)-binding Rossmann-fold domains"/>
    <property type="match status" value="1"/>
</dbReference>
<comment type="similarity">
    <text evidence="1">Belongs to the short-chain dehydrogenases/reductases (SDR) family.</text>
</comment>
<sequence length="335" mass="36387">MSKYIRQYWPGAPAKTEKDLPDLHGRVFIVTGGTGGIGRAAATALFHANASRVYILGRSDSAGKDAINTITNSDPPGDMKRRTADGGDEAIKSLYLDLSDLQTIKPVAEAFLSAETRLDVIWHNAGVMAPPEGSVSKQGHELSFATNVLGPFLLQHFLTPILLQTAKNNDTAVATGSVRTCWAASVEFPDPPGDDGILWDDWELKSPQFSGLNGRVQRYVQSKWANAILASEMAKRYPQLVSVSFNPGAIRTDLTRHAPGILKKVQGSLSYPVRFGALTELQAGFGSEVAERNGCYLIPWGKIGEMIPKVAEGIEKRGSGERLWNLCDGLVKEFY</sequence>
<evidence type="ECO:0000313" key="4">
    <source>
        <dbReference type="EMBL" id="ETS04350.1"/>
    </source>
</evidence>
<dbReference type="Pfam" id="PF00106">
    <property type="entry name" value="adh_short"/>
    <property type="match status" value="1"/>
</dbReference>
<accession>A0A024SFI8</accession>
<name>A0A024SFI8_HYPJR</name>
<dbReference type="AlphaFoldDB" id="A0A024SFI8"/>
<dbReference type="Gene3D" id="3.40.50.720">
    <property type="entry name" value="NAD(P)-binding Rossmann-like Domain"/>
    <property type="match status" value="1"/>
</dbReference>
<dbReference type="PRINTS" id="PR00081">
    <property type="entry name" value="GDHRDH"/>
</dbReference>
<reference evidence="5" key="1">
    <citation type="journal article" date="2013" name="Ind. Biotechnol.">
        <title>Comparative genomics analysis of Trichoderma reesei strains.</title>
        <authorList>
            <person name="Koike H."/>
            <person name="Aerts A."/>
            <person name="LaButti K."/>
            <person name="Grigoriev I.V."/>
            <person name="Baker S.E."/>
        </authorList>
    </citation>
    <scope>NUCLEOTIDE SEQUENCE [LARGE SCALE GENOMIC DNA]</scope>
    <source>
        <strain evidence="5">ATCC 56765 / BCRC 32924 / NRRL 11460 / Rut C-30</strain>
    </source>
</reference>
<evidence type="ECO:0000256" key="2">
    <source>
        <dbReference type="ARBA" id="ARBA00022857"/>
    </source>
</evidence>
<dbReference type="Proteomes" id="UP000024376">
    <property type="component" value="Unassembled WGS sequence"/>
</dbReference>